<dbReference type="PANTHER" id="PTHR43033:SF1">
    <property type="entry name" value="TRNA(ILE)-LYSIDINE SYNTHASE-RELATED"/>
    <property type="match status" value="1"/>
</dbReference>
<dbReference type="InterPro" id="IPR012795">
    <property type="entry name" value="tRNA_Ile_lys_synt_N"/>
</dbReference>
<dbReference type="Gene3D" id="1.20.59.20">
    <property type="match status" value="1"/>
</dbReference>
<reference evidence="10 11" key="1">
    <citation type="submission" date="2018-12" db="EMBL/GenBank/DDBJ databases">
        <title>Complete genome of Litorilituus sediminis.</title>
        <authorList>
            <person name="Liu A."/>
            <person name="Rong J."/>
        </authorList>
    </citation>
    <scope>NUCLEOTIDE SEQUENCE [LARGE SCALE GENOMIC DNA]</scope>
    <source>
        <strain evidence="10 11">JCM 17549</strain>
    </source>
</reference>
<dbReference type="EMBL" id="CP034759">
    <property type="protein sequence ID" value="QBG35128.1"/>
    <property type="molecule type" value="Genomic_DNA"/>
</dbReference>
<dbReference type="Pfam" id="PF09179">
    <property type="entry name" value="TilS"/>
    <property type="match status" value="1"/>
</dbReference>
<evidence type="ECO:0000256" key="3">
    <source>
        <dbReference type="ARBA" id="ARBA00022598"/>
    </source>
</evidence>
<dbReference type="RefSeq" id="WP_130600002.1">
    <property type="nucleotide sequence ID" value="NZ_CP034759.1"/>
</dbReference>
<dbReference type="PANTHER" id="PTHR43033">
    <property type="entry name" value="TRNA(ILE)-LYSIDINE SYNTHASE-RELATED"/>
    <property type="match status" value="1"/>
</dbReference>
<dbReference type="InterPro" id="IPR014729">
    <property type="entry name" value="Rossmann-like_a/b/a_fold"/>
</dbReference>
<dbReference type="GO" id="GO:0005524">
    <property type="term" value="F:ATP binding"/>
    <property type="evidence" value="ECO:0007669"/>
    <property type="project" value="UniProtKB-UniRule"/>
</dbReference>
<dbReference type="InterPro" id="IPR011063">
    <property type="entry name" value="TilS/TtcA_N"/>
</dbReference>
<gene>
    <name evidence="8 10" type="primary">tilS</name>
    <name evidence="10" type="ORF">EMK97_05035</name>
</gene>
<keyword evidence="5 8" id="KW-0547">Nucleotide-binding</keyword>
<evidence type="ECO:0000256" key="1">
    <source>
        <dbReference type="ARBA" id="ARBA00004496"/>
    </source>
</evidence>
<dbReference type="SUPFAM" id="SSF56037">
    <property type="entry name" value="PheT/TilS domain"/>
    <property type="match status" value="1"/>
</dbReference>
<dbReference type="AlphaFoldDB" id="A0A4P6P326"/>
<evidence type="ECO:0000256" key="5">
    <source>
        <dbReference type="ARBA" id="ARBA00022741"/>
    </source>
</evidence>
<dbReference type="InterPro" id="IPR012796">
    <property type="entry name" value="Lysidine-tRNA-synth_C"/>
</dbReference>
<keyword evidence="4 8" id="KW-0819">tRNA processing</keyword>
<feature type="binding site" evidence="8">
    <location>
        <begin position="23"/>
        <end position="28"/>
    </location>
    <ligand>
        <name>ATP</name>
        <dbReference type="ChEBI" id="CHEBI:30616"/>
    </ligand>
</feature>
<comment type="domain">
    <text evidence="8">The N-terminal region contains the highly conserved SGGXDS motif, predicted to be a P-loop motif involved in ATP binding.</text>
</comment>
<feature type="domain" description="Lysidine-tRNA(Ile) synthetase C-terminal" evidence="9">
    <location>
        <begin position="380"/>
        <end position="453"/>
    </location>
</feature>
<dbReference type="GO" id="GO:0032267">
    <property type="term" value="F:tRNA(Ile)-lysidine synthase activity"/>
    <property type="evidence" value="ECO:0007669"/>
    <property type="project" value="UniProtKB-EC"/>
</dbReference>
<dbReference type="InterPro" id="IPR012094">
    <property type="entry name" value="tRNA_Ile_lys_synt"/>
</dbReference>
<dbReference type="KEGG" id="lsd:EMK97_05035"/>
<organism evidence="10 11">
    <name type="scientific">Litorilituus sediminis</name>
    <dbReference type="NCBI Taxonomy" id="718192"/>
    <lineage>
        <taxon>Bacteria</taxon>
        <taxon>Pseudomonadati</taxon>
        <taxon>Pseudomonadota</taxon>
        <taxon>Gammaproteobacteria</taxon>
        <taxon>Alteromonadales</taxon>
        <taxon>Colwelliaceae</taxon>
        <taxon>Litorilituus</taxon>
    </lineage>
</organism>
<accession>A0A4P6P326</accession>
<comment type="subcellular location">
    <subcellularLocation>
        <location evidence="1 8">Cytoplasm</location>
    </subcellularLocation>
</comment>
<dbReference type="SUPFAM" id="SSF82829">
    <property type="entry name" value="MesJ substrate recognition domain-like"/>
    <property type="match status" value="1"/>
</dbReference>
<evidence type="ECO:0000313" key="11">
    <source>
        <dbReference type="Proteomes" id="UP000290244"/>
    </source>
</evidence>
<dbReference type="Gene3D" id="3.40.50.620">
    <property type="entry name" value="HUPs"/>
    <property type="match status" value="1"/>
</dbReference>
<comment type="catalytic activity">
    <reaction evidence="7 8">
        <text>cytidine(34) in tRNA(Ile2) + L-lysine + ATP = lysidine(34) in tRNA(Ile2) + AMP + diphosphate + H(+)</text>
        <dbReference type="Rhea" id="RHEA:43744"/>
        <dbReference type="Rhea" id="RHEA-COMP:10625"/>
        <dbReference type="Rhea" id="RHEA-COMP:10670"/>
        <dbReference type="ChEBI" id="CHEBI:15378"/>
        <dbReference type="ChEBI" id="CHEBI:30616"/>
        <dbReference type="ChEBI" id="CHEBI:32551"/>
        <dbReference type="ChEBI" id="CHEBI:33019"/>
        <dbReference type="ChEBI" id="CHEBI:82748"/>
        <dbReference type="ChEBI" id="CHEBI:83665"/>
        <dbReference type="ChEBI" id="CHEBI:456215"/>
        <dbReference type="EC" id="6.3.4.19"/>
    </reaction>
</comment>
<dbReference type="Proteomes" id="UP000290244">
    <property type="component" value="Chromosome"/>
</dbReference>
<dbReference type="GO" id="GO:0006400">
    <property type="term" value="P:tRNA modification"/>
    <property type="evidence" value="ECO:0007669"/>
    <property type="project" value="UniProtKB-UniRule"/>
</dbReference>
<keyword evidence="3 8" id="KW-0436">Ligase</keyword>
<evidence type="ECO:0000256" key="7">
    <source>
        <dbReference type="ARBA" id="ARBA00048539"/>
    </source>
</evidence>
<keyword evidence="11" id="KW-1185">Reference proteome</keyword>
<dbReference type="InterPro" id="IPR015262">
    <property type="entry name" value="tRNA_Ile_lys_synt_subst-bd"/>
</dbReference>
<name>A0A4P6P326_9GAMM</name>
<keyword evidence="2 8" id="KW-0963">Cytoplasm</keyword>
<evidence type="ECO:0000256" key="6">
    <source>
        <dbReference type="ARBA" id="ARBA00022840"/>
    </source>
</evidence>
<evidence type="ECO:0000256" key="2">
    <source>
        <dbReference type="ARBA" id="ARBA00022490"/>
    </source>
</evidence>
<dbReference type="OrthoDB" id="9807403at2"/>
<keyword evidence="6 8" id="KW-0067">ATP-binding</keyword>
<dbReference type="Pfam" id="PF01171">
    <property type="entry name" value="ATP_bind_3"/>
    <property type="match status" value="1"/>
</dbReference>
<comment type="function">
    <text evidence="8">Ligates lysine onto the cytidine present at position 34 of the AUA codon-specific tRNA(Ile) that contains the anticodon CAU, in an ATP-dependent manner. Cytidine is converted to lysidine, thus changing the amino acid specificity of the tRNA from methionine to isoleucine.</text>
</comment>
<dbReference type="SMART" id="SM00977">
    <property type="entry name" value="TilS_C"/>
    <property type="match status" value="1"/>
</dbReference>
<evidence type="ECO:0000313" key="10">
    <source>
        <dbReference type="EMBL" id="QBG35128.1"/>
    </source>
</evidence>
<evidence type="ECO:0000259" key="9">
    <source>
        <dbReference type="SMART" id="SM00977"/>
    </source>
</evidence>
<dbReference type="NCBIfam" id="TIGR02432">
    <property type="entry name" value="lysidine_TilS_N"/>
    <property type="match status" value="1"/>
</dbReference>
<comment type="similarity">
    <text evidence="8">Belongs to the tRNA(Ile)-lysidine synthase family.</text>
</comment>
<dbReference type="Pfam" id="PF11734">
    <property type="entry name" value="TilS_C"/>
    <property type="match status" value="1"/>
</dbReference>
<sequence>MIENTLQTFFQNSPAHPIVIAYSGGVDSQVLLHALMTLKAQKIISNSITACHVNHGLSENAQAWQLFAEKSCKALSVDLKVARVNVKAKAQHSLEALARDARYKALTQVNEHTSFIITGHHSDDQSETFLLALKRGSGIKGLSAMAKQTMLAQHYLVRPLLAITRDDIVAYAKAHRLDWVEDESNTDTRFDRNFIRQDIMPLLKIRWPSIARSINRSAQHCLEGQSLLDELAAGDLSHCFNQDNSLSIDYLLSLSEARFNNAMRYYLDENHCLMPSSEQLRQLRQQLDCAEDKMPNVKVSGGVFRRYKSALFLTANFANIENWQKDIALPLERNRWQDTVSLPDNLAELRLSYGEPINELASIAGERMLNLNLPDSVKQITIRFSHNNPRCLPDYRKHSRPLKKVLQELAIPPWQRKRIPLIYFDDEFVAAAGYFVCQDYLSQSEANKLTIQW</sequence>
<dbReference type="GO" id="GO:0005737">
    <property type="term" value="C:cytoplasm"/>
    <property type="evidence" value="ECO:0007669"/>
    <property type="project" value="UniProtKB-SubCell"/>
</dbReference>
<proteinExistence type="inferred from homology"/>
<dbReference type="CDD" id="cd01992">
    <property type="entry name" value="TilS_N"/>
    <property type="match status" value="1"/>
</dbReference>
<dbReference type="EC" id="6.3.4.19" evidence="8"/>
<protein>
    <recommendedName>
        <fullName evidence="8">tRNA(Ile)-lysidine synthase</fullName>
        <ecNumber evidence="8">6.3.4.19</ecNumber>
    </recommendedName>
    <alternativeName>
        <fullName evidence="8">tRNA(Ile)-2-lysyl-cytidine synthase</fullName>
    </alternativeName>
    <alternativeName>
        <fullName evidence="8">tRNA(Ile)-lysidine synthetase</fullName>
    </alternativeName>
</protein>
<evidence type="ECO:0000256" key="8">
    <source>
        <dbReference type="HAMAP-Rule" id="MF_01161"/>
    </source>
</evidence>
<dbReference type="HAMAP" id="MF_01161">
    <property type="entry name" value="tRNA_Ile_lys_synt"/>
    <property type="match status" value="1"/>
</dbReference>
<dbReference type="SUPFAM" id="SSF52402">
    <property type="entry name" value="Adenine nucleotide alpha hydrolases-like"/>
    <property type="match status" value="1"/>
</dbReference>
<evidence type="ECO:0000256" key="4">
    <source>
        <dbReference type="ARBA" id="ARBA00022694"/>
    </source>
</evidence>
<dbReference type="NCBIfam" id="TIGR02433">
    <property type="entry name" value="lysidine_TilS_C"/>
    <property type="match status" value="1"/>
</dbReference>